<dbReference type="InterPro" id="IPR036388">
    <property type="entry name" value="WH-like_DNA-bd_sf"/>
</dbReference>
<keyword evidence="5" id="KW-1185">Reference proteome</keyword>
<dbReference type="PANTHER" id="PTHR46878:SF1">
    <property type="entry name" value="FORKHEAD BOX PROTEIN M1"/>
    <property type="match status" value="1"/>
</dbReference>
<dbReference type="RefSeq" id="XP_032813905.1">
    <property type="nucleotide sequence ID" value="XM_032958014.1"/>
</dbReference>
<protein>
    <submittedName>
        <fullName evidence="6 7">Forkhead box protein M1-like isoform X1</fullName>
    </submittedName>
</protein>
<name>A0AAJ7WXK8_PETMA</name>
<dbReference type="PANTHER" id="PTHR46878">
    <property type="entry name" value="FORKHEAD BOX PROTEIN M1"/>
    <property type="match status" value="1"/>
</dbReference>
<dbReference type="PROSITE" id="PS50039">
    <property type="entry name" value="FORK_HEAD_3"/>
    <property type="match status" value="1"/>
</dbReference>
<accession>A0AAJ7WXK8</accession>
<evidence type="ECO:0000256" key="3">
    <source>
        <dbReference type="SAM" id="MobiDB-lite"/>
    </source>
</evidence>
<dbReference type="GO" id="GO:0003700">
    <property type="term" value="F:DNA-binding transcription factor activity"/>
    <property type="evidence" value="ECO:0007669"/>
    <property type="project" value="InterPro"/>
</dbReference>
<reference evidence="6 7" key="1">
    <citation type="submission" date="2025-04" db="UniProtKB">
        <authorList>
            <consortium name="RefSeq"/>
        </authorList>
    </citation>
    <scope>IDENTIFICATION</scope>
    <source>
        <tissue evidence="6 7">Sperm</tissue>
    </source>
</reference>
<dbReference type="GO" id="GO:0043565">
    <property type="term" value="F:sequence-specific DNA binding"/>
    <property type="evidence" value="ECO:0007669"/>
    <property type="project" value="InterPro"/>
</dbReference>
<dbReference type="SUPFAM" id="SSF46785">
    <property type="entry name" value="Winged helix' DNA-binding domain"/>
    <property type="match status" value="1"/>
</dbReference>
<organism evidence="5 6">
    <name type="scientific">Petromyzon marinus</name>
    <name type="common">Sea lamprey</name>
    <dbReference type="NCBI Taxonomy" id="7757"/>
    <lineage>
        <taxon>Eukaryota</taxon>
        <taxon>Metazoa</taxon>
        <taxon>Chordata</taxon>
        <taxon>Craniata</taxon>
        <taxon>Vertebrata</taxon>
        <taxon>Cyclostomata</taxon>
        <taxon>Hyperoartia</taxon>
        <taxon>Petromyzontiformes</taxon>
        <taxon>Petromyzontidae</taxon>
        <taxon>Petromyzon</taxon>
    </lineage>
</organism>
<dbReference type="InterPro" id="IPR001766">
    <property type="entry name" value="Fork_head_dom"/>
</dbReference>
<comment type="subcellular location">
    <subcellularLocation>
        <location evidence="2">Nucleus</location>
    </subcellularLocation>
</comment>
<feature type="region of interest" description="Disordered" evidence="3">
    <location>
        <begin position="1"/>
        <end position="26"/>
    </location>
</feature>
<evidence type="ECO:0000313" key="7">
    <source>
        <dbReference type="RefSeq" id="XP_032813905.1"/>
    </source>
</evidence>
<dbReference type="InterPro" id="IPR047516">
    <property type="entry name" value="FH_FOXM1"/>
</dbReference>
<sequence length="951" mass="103682">MDRGRPRPLILRRKRPHDGEQCPPSKGALLQGGMRDDIATAGSQVPIVATVASAHCGLAESARRRQHNRKEQDCSGAGLNPPRRKAILLEHPPALRHAGRTYFPGKENMAPSTACSMQYADHAGSSVAVPKLPTRAFGTAAVGNCGAGIEKGAVMNKSLTSIQWLGRLEGERLLPGVAESHPAVDRTIKQEQSLSSCGRAKVASDKKDRGVESCVFTEATDAATANSKKQQDNKKDNHSNLERPLFSYMAMIQFAINSSSNGRMSLREIYAWIAHRFPYFRHSARPGWRNSIRHNLSLHTMFVRETVPGSKESFWTVSNESTHRRHASIRDTSQANHSALIAPSSARRVQPLLPRPPVPQPISLLLTPSSLHFIQPTLVVAAAIKQEQQVATVLDRAVKAKPMSTAPAKMTKQQEEQQPSSLHFIQPTLVAAAIKQEQQVATVLDRAVKAKPMSTAPAKMTKQQEEQQPSSLHFIQPTLVAAAIKQEQQVATVLDRAVKAKPMSTAPAKMTKQQEEQQQPQIVMQQQMVAQILQPRQIQQRHQQPVKEEQQETVHKWIVRDESVLQVVQQEQQVKEHLVRQPQNVRQLQMTKEEDEKPTLQRVHECLASSTSARSTQGLTATLPACTWQQGEVVSKGESLAFTPKKRALYRTPKCRRKPGHWRKQSLVHQHLTPASELMFMEESVVKDSSGSDWGDPDGQQAADCADLALFATPTRRFSLTTSTPCHLTEPPTCLLSPWSPPFAPPPLPFSSSPFSPGTAAMAYHHSPCTPHRLRGVTPSSWTMRARGDRVPRVSLSFTPIKAGCVAERKTTSAAAPSVPLDIVLVKVEDDDADVGNDSEGIGGFALADADAAAEVAAMVPEHSGAGGAGTSTCVGSGGGEPAALGVAEAAEEASRGVDGASWTCGEDSFEKILHELSLPQLEENWTDSMLDMNSVNWTLLDTLHAGVPGF</sequence>
<dbReference type="InterPro" id="IPR042839">
    <property type="entry name" value="FOXM1"/>
</dbReference>
<evidence type="ECO:0000313" key="6">
    <source>
        <dbReference type="RefSeq" id="XP_032813904.1"/>
    </source>
</evidence>
<keyword evidence="1 2" id="KW-0238">DNA-binding</keyword>
<feature type="domain" description="Fork-head" evidence="4">
    <location>
        <begin position="243"/>
        <end position="321"/>
    </location>
</feature>
<dbReference type="InterPro" id="IPR030456">
    <property type="entry name" value="TF_fork_head_CS_2"/>
</dbReference>
<evidence type="ECO:0000313" key="5">
    <source>
        <dbReference type="Proteomes" id="UP001318040"/>
    </source>
</evidence>
<feature type="DNA-binding region" description="Fork-head" evidence="2">
    <location>
        <begin position="243"/>
        <end position="321"/>
    </location>
</feature>
<dbReference type="Proteomes" id="UP001318040">
    <property type="component" value="Chromosome 21"/>
</dbReference>
<evidence type="ECO:0000256" key="2">
    <source>
        <dbReference type="PROSITE-ProRule" id="PRU00089"/>
    </source>
</evidence>
<dbReference type="InterPro" id="IPR036390">
    <property type="entry name" value="WH_DNA-bd_sf"/>
</dbReference>
<dbReference type="RefSeq" id="XP_032813904.1">
    <property type="nucleotide sequence ID" value="XM_032958013.1"/>
</dbReference>
<gene>
    <name evidence="6 7" type="primary">LOC116944420</name>
</gene>
<dbReference type="SMART" id="SM00339">
    <property type="entry name" value="FH"/>
    <property type="match status" value="1"/>
</dbReference>
<dbReference type="GO" id="GO:0005634">
    <property type="term" value="C:nucleus"/>
    <property type="evidence" value="ECO:0007669"/>
    <property type="project" value="UniProtKB-SubCell"/>
</dbReference>
<evidence type="ECO:0000256" key="1">
    <source>
        <dbReference type="ARBA" id="ARBA00023125"/>
    </source>
</evidence>
<proteinExistence type="predicted"/>
<dbReference type="Gene3D" id="1.10.10.10">
    <property type="entry name" value="Winged helix-like DNA-binding domain superfamily/Winged helix DNA-binding domain"/>
    <property type="match status" value="1"/>
</dbReference>
<dbReference type="AlphaFoldDB" id="A0AAJ7WXK8"/>
<dbReference type="CDD" id="cd20029">
    <property type="entry name" value="FH_FOXM"/>
    <property type="match status" value="1"/>
</dbReference>
<dbReference type="GO" id="GO:0000086">
    <property type="term" value="P:G2/M transition of mitotic cell cycle"/>
    <property type="evidence" value="ECO:0007669"/>
    <property type="project" value="InterPro"/>
</dbReference>
<dbReference type="Pfam" id="PF00250">
    <property type="entry name" value="Forkhead"/>
    <property type="match status" value="1"/>
</dbReference>
<feature type="region of interest" description="Disordered" evidence="3">
    <location>
        <begin position="61"/>
        <end position="82"/>
    </location>
</feature>
<keyword evidence="2" id="KW-0539">Nucleus</keyword>
<evidence type="ECO:0000259" key="4">
    <source>
        <dbReference type="PROSITE" id="PS50039"/>
    </source>
</evidence>
<dbReference type="PROSITE" id="PS00658">
    <property type="entry name" value="FORK_HEAD_2"/>
    <property type="match status" value="1"/>
</dbReference>
<dbReference type="KEGG" id="pmrn:116944420"/>
<dbReference type="PRINTS" id="PR00053">
    <property type="entry name" value="FORKHEAD"/>
</dbReference>